<keyword evidence="13 16" id="KW-0173">Coenzyme A biosynthesis</keyword>
<feature type="binding site" evidence="16">
    <location>
        <position position="133"/>
    </location>
    <ligand>
        <name>ATP</name>
        <dbReference type="ChEBI" id="CHEBI:30616"/>
    </ligand>
</feature>
<evidence type="ECO:0000256" key="15">
    <source>
        <dbReference type="ARBA" id="ARBA00040883"/>
    </source>
</evidence>
<comment type="cofactor">
    <cofactor evidence="16">
        <name>NH4(+)</name>
        <dbReference type="ChEBI" id="CHEBI:28938"/>
    </cofactor>
    <cofactor evidence="16">
        <name>K(+)</name>
        <dbReference type="ChEBI" id="CHEBI:29103"/>
    </cofactor>
    <text evidence="16">A monovalent cation. Ammonium or potassium.</text>
</comment>
<reference evidence="18" key="1">
    <citation type="journal article" date="2019" name="Int. J. Syst. Evol. Microbiol.">
        <title>The Global Catalogue of Microorganisms (GCM) 10K type strain sequencing project: providing services to taxonomists for standard genome sequencing and annotation.</title>
        <authorList>
            <consortium name="The Broad Institute Genomics Platform"/>
            <consortium name="The Broad Institute Genome Sequencing Center for Infectious Disease"/>
            <person name="Wu L."/>
            <person name="Ma J."/>
        </authorList>
    </citation>
    <scope>NUCLEOTIDE SEQUENCE [LARGE SCALE GENOMIC DNA]</scope>
    <source>
        <strain evidence="18">CGMCC 1.15790</strain>
    </source>
</reference>
<evidence type="ECO:0000256" key="13">
    <source>
        <dbReference type="ARBA" id="ARBA00022993"/>
    </source>
</evidence>
<evidence type="ECO:0000256" key="12">
    <source>
        <dbReference type="ARBA" id="ARBA00022958"/>
    </source>
</evidence>
<evidence type="ECO:0000256" key="1">
    <source>
        <dbReference type="ARBA" id="ARBA00001206"/>
    </source>
</evidence>
<keyword evidence="11 16" id="KW-0067">ATP-binding</keyword>
<comment type="similarity">
    <text evidence="14 16">Belongs to the type III pantothenate kinase family.</text>
</comment>
<dbReference type="Gene3D" id="3.30.420.40">
    <property type="match status" value="2"/>
</dbReference>
<dbReference type="SUPFAM" id="SSF53067">
    <property type="entry name" value="Actin-like ATPase domain"/>
    <property type="match status" value="2"/>
</dbReference>
<accession>A0ABW0U6B4</accession>
<name>A0ABW0U6B4_9BACI</name>
<evidence type="ECO:0000256" key="2">
    <source>
        <dbReference type="ARBA" id="ARBA00001958"/>
    </source>
</evidence>
<dbReference type="InterPro" id="IPR004619">
    <property type="entry name" value="Type_III_PanK"/>
</dbReference>
<dbReference type="RefSeq" id="WP_270895745.1">
    <property type="nucleotide sequence ID" value="NZ_JBHSPF010000046.1"/>
</dbReference>
<proteinExistence type="inferred from homology"/>
<dbReference type="NCBIfam" id="NF009855">
    <property type="entry name" value="PRK13321.1"/>
    <property type="match status" value="1"/>
</dbReference>
<comment type="subunit">
    <text evidence="5 16">Homodimer.</text>
</comment>
<feature type="binding site" evidence="16">
    <location>
        <begin position="107"/>
        <end position="110"/>
    </location>
    <ligand>
        <name>substrate</name>
    </ligand>
</feature>
<gene>
    <name evidence="16" type="primary">coaX</name>
    <name evidence="17" type="ORF">ACFPTR_09215</name>
</gene>
<sequence>MILTINATNTHMNIGLFQSGELLQHWRLTSEERRTEDEYGLQILQLFHHANYNISEVEGVIISSVVPPLTDTLILMCEHYLHQHPIIVGPGVKTGLNIRYDNPREVGTDRIVNAVAAMQQYPAPVIIVALGETATTFCYVDEKKQYLGGAISPGIGVSVDALFHEASKLPKIEIKKPARIIGTNTIHALQSGIYYGCASQVDGIVRYMIKETNSNPSVIATGRMAHLVSQVSETIQKVDPYLTLKGLYYIYTKNNNEKRKEGNKRK</sequence>
<comment type="caution">
    <text evidence="16">Lacks conserved residue(s) required for the propagation of feature annotation.</text>
</comment>
<comment type="function">
    <text evidence="16">Catalyzes the phosphorylation of pantothenate (Pan), the first step in CoA biosynthesis.</text>
</comment>
<evidence type="ECO:0000256" key="5">
    <source>
        <dbReference type="ARBA" id="ARBA00011738"/>
    </source>
</evidence>
<comment type="catalytic activity">
    <reaction evidence="1 16">
        <text>(R)-pantothenate + ATP = (R)-4'-phosphopantothenate + ADP + H(+)</text>
        <dbReference type="Rhea" id="RHEA:16373"/>
        <dbReference type="ChEBI" id="CHEBI:10986"/>
        <dbReference type="ChEBI" id="CHEBI:15378"/>
        <dbReference type="ChEBI" id="CHEBI:29032"/>
        <dbReference type="ChEBI" id="CHEBI:30616"/>
        <dbReference type="ChEBI" id="CHEBI:456216"/>
        <dbReference type="EC" id="2.7.1.33"/>
    </reaction>
</comment>
<dbReference type="PANTHER" id="PTHR34265:SF1">
    <property type="entry name" value="TYPE III PANTOTHENATE KINASE"/>
    <property type="match status" value="1"/>
</dbReference>
<evidence type="ECO:0000313" key="17">
    <source>
        <dbReference type="EMBL" id="MFC5629052.1"/>
    </source>
</evidence>
<evidence type="ECO:0000256" key="8">
    <source>
        <dbReference type="ARBA" id="ARBA00022679"/>
    </source>
</evidence>
<dbReference type="NCBIfam" id="NF009848">
    <property type="entry name" value="PRK13318.1-6"/>
    <property type="match status" value="1"/>
</dbReference>
<keyword evidence="10 16" id="KW-0418">Kinase</keyword>
<evidence type="ECO:0000256" key="9">
    <source>
        <dbReference type="ARBA" id="ARBA00022741"/>
    </source>
</evidence>
<evidence type="ECO:0000256" key="10">
    <source>
        <dbReference type="ARBA" id="ARBA00022777"/>
    </source>
</evidence>
<feature type="binding site" evidence="16">
    <location>
        <position position="185"/>
    </location>
    <ligand>
        <name>substrate</name>
    </ligand>
</feature>
<dbReference type="NCBIfam" id="TIGR00671">
    <property type="entry name" value="baf"/>
    <property type="match status" value="1"/>
</dbReference>
<evidence type="ECO:0000256" key="6">
    <source>
        <dbReference type="ARBA" id="ARBA00012102"/>
    </source>
</evidence>
<keyword evidence="12 16" id="KW-0630">Potassium</keyword>
<evidence type="ECO:0000256" key="16">
    <source>
        <dbReference type="HAMAP-Rule" id="MF_01274"/>
    </source>
</evidence>
<keyword evidence="18" id="KW-1185">Reference proteome</keyword>
<keyword evidence="9 16" id="KW-0547">Nucleotide-binding</keyword>
<keyword evidence="7 16" id="KW-0963">Cytoplasm</keyword>
<comment type="subcellular location">
    <subcellularLocation>
        <location evidence="3 16">Cytoplasm</location>
    </subcellularLocation>
</comment>
<evidence type="ECO:0000256" key="4">
    <source>
        <dbReference type="ARBA" id="ARBA00005225"/>
    </source>
</evidence>
<dbReference type="HAMAP" id="MF_01274">
    <property type="entry name" value="Pantothen_kinase_3"/>
    <property type="match status" value="1"/>
</dbReference>
<protein>
    <recommendedName>
        <fullName evidence="15 16">Type III pantothenate kinase</fullName>
        <ecNumber evidence="6 16">2.7.1.33</ecNumber>
    </recommendedName>
    <alternativeName>
        <fullName evidence="16">PanK-III</fullName>
    </alternativeName>
    <alternativeName>
        <fullName evidence="16">Pantothenic acid kinase</fullName>
    </alternativeName>
</protein>
<dbReference type="GO" id="GO:0004594">
    <property type="term" value="F:pantothenate kinase activity"/>
    <property type="evidence" value="ECO:0007669"/>
    <property type="project" value="UniProtKB-EC"/>
</dbReference>
<feature type="binding site" evidence="16">
    <location>
        <position position="100"/>
    </location>
    <ligand>
        <name>substrate</name>
    </ligand>
</feature>
<dbReference type="PANTHER" id="PTHR34265">
    <property type="entry name" value="TYPE III PANTOTHENATE KINASE"/>
    <property type="match status" value="1"/>
</dbReference>
<evidence type="ECO:0000256" key="7">
    <source>
        <dbReference type="ARBA" id="ARBA00022490"/>
    </source>
</evidence>
<comment type="cofactor">
    <cofactor evidence="2">
        <name>K(+)</name>
        <dbReference type="ChEBI" id="CHEBI:29103"/>
    </cofactor>
</comment>
<dbReference type="InterPro" id="IPR043129">
    <property type="entry name" value="ATPase_NBD"/>
</dbReference>
<evidence type="ECO:0000256" key="14">
    <source>
        <dbReference type="ARBA" id="ARBA00038036"/>
    </source>
</evidence>
<dbReference type="EC" id="2.7.1.33" evidence="6 16"/>
<dbReference type="EMBL" id="JBHSPF010000046">
    <property type="protein sequence ID" value="MFC5629052.1"/>
    <property type="molecule type" value="Genomic_DNA"/>
</dbReference>
<dbReference type="CDD" id="cd24015">
    <property type="entry name" value="ASKHA_NBD_PanK-III"/>
    <property type="match status" value="1"/>
</dbReference>
<organism evidence="17 18">
    <name type="scientific">Aliibacillus thermotolerans</name>
    <dbReference type="NCBI Taxonomy" id="1834418"/>
    <lineage>
        <taxon>Bacteria</taxon>
        <taxon>Bacillati</taxon>
        <taxon>Bacillota</taxon>
        <taxon>Bacilli</taxon>
        <taxon>Bacillales</taxon>
        <taxon>Bacillaceae</taxon>
        <taxon>Aliibacillus</taxon>
    </lineage>
</organism>
<comment type="pathway">
    <text evidence="4 16">Cofactor biosynthesis; coenzyme A biosynthesis; CoA from (R)-pantothenate: step 1/5.</text>
</comment>
<evidence type="ECO:0000256" key="11">
    <source>
        <dbReference type="ARBA" id="ARBA00022840"/>
    </source>
</evidence>
<comment type="caution">
    <text evidence="17">The sequence shown here is derived from an EMBL/GenBank/DDBJ whole genome shotgun (WGS) entry which is preliminary data.</text>
</comment>
<feature type="binding site" evidence="16">
    <location>
        <begin position="6"/>
        <end position="13"/>
    </location>
    <ligand>
        <name>ATP</name>
        <dbReference type="ChEBI" id="CHEBI:30616"/>
    </ligand>
</feature>
<dbReference type="Pfam" id="PF03309">
    <property type="entry name" value="Pan_kinase"/>
    <property type="match status" value="1"/>
</dbReference>
<evidence type="ECO:0000313" key="18">
    <source>
        <dbReference type="Proteomes" id="UP001596143"/>
    </source>
</evidence>
<keyword evidence="8 16" id="KW-0808">Transferase</keyword>
<feature type="active site" description="Proton acceptor" evidence="16">
    <location>
        <position position="109"/>
    </location>
</feature>
<evidence type="ECO:0000256" key="3">
    <source>
        <dbReference type="ARBA" id="ARBA00004496"/>
    </source>
</evidence>
<dbReference type="Proteomes" id="UP001596143">
    <property type="component" value="Unassembled WGS sequence"/>
</dbReference>